<dbReference type="InterPro" id="IPR024935">
    <property type="entry name" value="Rubredoxin_dom"/>
</dbReference>
<reference evidence="7 8" key="1">
    <citation type="submission" date="2019-12" db="EMBL/GenBank/DDBJ databases">
        <title>Chitinophaga sp. strain ysch24 (GDMCC 1.1355), whole genome shotgun sequence.</title>
        <authorList>
            <person name="Zhang X."/>
        </authorList>
    </citation>
    <scope>NUCLEOTIDE SEQUENCE [LARGE SCALE GENOMIC DNA]</scope>
    <source>
        <strain evidence="8">ysch24</strain>
    </source>
</reference>
<evidence type="ECO:0000259" key="6">
    <source>
        <dbReference type="PROSITE" id="PS50903"/>
    </source>
</evidence>
<sequence length="493" mass="55432">MVKQTQTININFTGGIISPGYLLSVLEIAAAARVTEVRFSLRQQLLLEVPVKYLDEFEESCALRKIVCHPYGAVPNITSSYPGAGIFITDSWLSEGIYKDVFDMFDYMPALKINICDSRQTFTPFFSGHINWIAAGPAHYWHLFIRFPKSSRLFAWPSLVYTNNIGQLSYCIESILAANENISNENLYALVKEKLDYADSNLSSELELPPFHLPYYEGFNKDNNSWWLGIYRRDEGFPVPFLINLCTICLETKTGQLYVTSWKSLIIRHIAPAHRKLWDYLLGKYGINVRHAANELNWLVEDNNEDGLVIKRHIIRHFDSADVRTYGLCFGVRMNPGSNHFGSIVISKQESKNKSRLKGLQRYDILYTADFNPNSGNLVPYRTGVAKEHLGPYITSLCRHFYESNATTDPLLHYVAGKQAVTGAAPTGRQIHQCPHCFTVYDEATGDPEQDVSAGTPFSELPSGYSCSLCGAPGADFIITNTASLGWLADAQD</sequence>
<accession>A0A7K1UBG8</accession>
<evidence type="ECO:0000313" key="7">
    <source>
        <dbReference type="EMBL" id="MVT11732.1"/>
    </source>
</evidence>
<keyword evidence="2" id="KW-0813">Transport</keyword>
<evidence type="ECO:0000256" key="4">
    <source>
        <dbReference type="ARBA" id="ARBA00022982"/>
    </source>
</evidence>
<keyword evidence="5" id="KW-0408">Iron</keyword>
<comment type="caution">
    <text evidence="7">The sequence shown here is derived from an EMBL/GenBank/DDBJ whole genome shotgun (WGS) entry which is preliminary data.</text>
</comment>
<comment type="cofactor">
    <cofactor evidence="1">
        <name>Fe(3+)</name>
        <dbReference type="ChEBI" id="CHEBI:29034"/>
    </cofactor>
</comment>
<proteinExistence type="predicted"/>
<dbReference type="InterPro" id="IPR050526">
    <property type="entry name" value="Rubredoxin_ET"/>
</dbReference>
<dbReference type="InterPro" id="IPR024934">
    <property type="entry name" value="Rubredoxin-like_dom"/>
</dbReference>
<keyword evidence="3" id="KW-0479">Metal-binding</keyword>
<evidence type="ECO:0000256" key="1">
    <source>
        <dbReference type="ARBA" id="ARBA00001965"/>
    </source>
</evidence>
<dbReference type="EMBL" id="WRXN01000015">
    <property type="protein sequence ID" value="MVT11732.1"/>
    <property type="molecule type" value="Genomic_DNA"/>
</dbReference>
<dbReference type="PROSITE" id="PS50903">
    <property type="entry name" value="RUBREDOXIN_LIKE"/>
    <property type="match status" value="1"/>
</dbReference>
<dbReference type="Proteomes" id="UP000461730">
    <property type="component" value="Unassembled WGS sequence"/>
</dbReference>
<dbReference type="GO" id="GO:0005506">
    <property type="term" value="F:iron ion binding"/>
    <property type="evidence" value="ECO:0007669"/>
    <property type="project" value="InterPro"/>
</dbReference>
<dbReference type="RefSeq" id="WP_157309151.1">
    <property type="nucleotide sequence ID" value="NZ_WRXN01000015.1"/>
</dbReference>
<evidence type="ECO:0000256" key="5">
    <source>
        <dbReference type="ARBA" id="ARBA00023004"/>
    </source>
</evidence>
<name>A0A7K1UBG8_9BACT</name>
<evidence type="ECO:0000256" key="2">
    <source>
        <dbReference type="ARBA" id="ARBA00022448"/>
    </source>
</evidence>
<protein>
    <submittedName>
        <fullName evidence="7">Rubredoxin</fullName>
    </submittedName>
</protein>
<feature type="domain" description="Rubredoxin-like" evidence="6">
    <location>
        <begin position="429"/>
        <end position="480"/>
    </location>
</feature>
<dbReference type="Pfam" id="PF00301">
    <property type="entry name" value="Rubredoxin"/>
    <property type="match status" value="1"/>
</dbReference>
<organism evidence="7 8">
    <name type="scientific">Chitinophaga tropicalis</name>
    <dbReference type="NCBI Taxonomy" id="2683588"/>
    <lineage>
        <taxon>Bacteria</taxon>
        <taxon>Pseudomonadati</taxon>
        <taxon>Bacteroidota</taxon>
        <taxon>Chitinophagia</taxon>
        <taxon>Chitinophagales</taxon>
        <taxon>Chitinophagaceae</taxon>
        <taxon>Chitinophaga</taxon>
    </lineage>
</organism>
<dbReference type="GO" id="GO:0009055">
    <property type="term" value="F:electron transfer activity"/>
    <property type="evidence" value="ECO:0007669"/>
    <property type="project" value="TreeGrafter"/>
</dbReference>
<dbReference type="CDD" id="cd00730">
    <property type="entry name" value="rubredoxin"/>
    <property type="match status" value="1"/>
</dbReference>
<dbReference type="Gene3D" id="2.20.28.10">
    <property type="match status" value="1"/>
</dbReference>
<dbReference type="SUPFAM" id="SSF57802">
    <property type="entry name" value="Rubredoxin-like"/>
    <property type="match status" value="1"/>
</dbReference>
<keyword evidence="8" id="KW-1185">Reference proteome</keyword>
<keyword evidence="4" id="KW-0249">Electron transport</keyword>
<dbReference type="AlphaFoldDB" id="A0A7K1UBG8"/>
<dbReference type="PANTHER" id="PTHR47627">
    <property type="entry name" value="RUBREDOXIN"/>
    <property type="match status" value="1"/>
</dbReference>
<gene>
    <name evidence="7" type="ORF">GO493_25940</name>
</gene>
<evidence type="ECO:0000313" key="8">
    <source>
        <dbReference type="Proteomes" id="UP000461730"/>
    </source>
</evidence>
<dbReference type="GO" id="GO:0043448">
    <property type="term" value="P:alkane catabolic process"/>
    <property type="evidence" value="ECO:0007669"/>
    <property type="project" value="TreeGrafter"/>
</dbReference>
<evidence type="ECO:0000256" key="3">
    <source>
        <dbReference type="ARBA" id="ARBA00022723"/>
    </source>
</evidence>
<dbReference type="PANTHER" id="PTHR47627:SF1">
    <property type="entry name" value="RUBREDOXIN-1-RELATED"/>
    <property type="match status" value="1"/>
</dbReference>